<dbReference type="Gene3D" id="3.40.50.620">
    <property type="entry name" value="HUPs"/>
    <property type="match status" value="1"/>
</dbReference>
<sequence length="613" mass="64518">MYWAAGFVGHGARRVPVGAVLDSGSGSDSGIAPGPWLVGEAPRGWIRTASGPLRDLVVLGVCGASDAELDRLVHARIPDDVVWRWPGAYVVIERTDLATAVWTDLANAVPIYTAAADDGVYWSTSARALAGLTGRGVSLGRVAAELLAPSTPLLTADRTYFDGVDLLPAGHRVRLAPEGAIQSARVWSPTAAPGDSALSIGDELDAAVGVRVDDALSPSTDLSGGLDSTTLTLLAARRLSPDRSIASFTVHAPYDQPTGDLRYALDAAEHPSVRHHLLPLEPSHLPYGGLERVPVTDEPAPSTIAHTRFGYQLDAMTATVASSAHLTGDGGDSLLVTPDAWIADLLATHRYAEAVDEAVGIGRVRRCSPVQVLRQAGDLNRTDRSQALLDWADLVGGGSTTTRARRAAHTVSAPGQATWVTGEARAHAAALAEYAAGVTDPRQPRGGRAVWDVVEQMTEVGRTAHADAQLAHVHGVVLHNPFADSRVIDAYLSTVAGRMPSPAAFKPVLRAVMADILPPSLLTRTTKGLYAPDFHHGMRVHRAALTDLVDGHLSAAGLIRPATLESALDRAAGGIGDGIWLLDAAITIESWLRAHYANPLPDWVPAPAEVATR</sequence>
<comment type="caution">
    <text evidence="2">The sequence shown here is derived from an EMBL/GenBank/DDBJ whole genome shotgun (WGS) entry which is preliminary data.</text>
</comment>
<dbReference type="Pfam" id="PF00733">
    <property type="entry name" value="Asn_synthase"/>
    <property type="match status" value="1"/>
</dbReference>
<dbReference type="InterPro" id="IPR029055">
    <property type="entry name" value="Ntn_hydrolases_N"/>
</dbReference>
<dbReference type="SUPFAM" id="SSF52402">
    <property type="entry name" value="Adenine nucleotide alpha hydrolases-like"/>
    <property type="match status" value="1"/>
</dbReference>
<dbReference type="InterPro" id="IPR014729">
    <property type="entry name" value="Rossmann-like_a/b/a_fold"/>
</dbReference>
<feature type="domain" description="Asparagine synthetase" evidence="1">
    <location>
        <begin position="201"/>
        <end position="593"/>
    </location>
</feature>
<protein>
    <submittedName>
        <fullName evidence="2">Albusnodin/ikarugamycin family macrolactam cyclase</fullName>
    </submittedName>
</protein>
<dbReference type="NCBIfam" id="NF033561">
    <property type="entry name" value="macrolact_Ik_Al"/>
    <property type="match status" value="1"/>
</dbReference>
<evidence type="ECO:0000313" key="2">
    <source>
        <dbReference type="EMBL" id="MBL0886381.1"/>
    </source>
</evidence>
<evidence type="ECO:0000313" key="3">
    <source>
        <dbReference type="Proteomes" id="UP000675409"/>
    </source>
</evidence>
<keyword evidence="3" id="KW-1185">Reference proteome</keyword>
<dbReference type="EMBL" id="JABBYC010000011">
    <property type="protein sequence ID" value="MBL0886381.1"/>
    <property type="molecule type" value="Genomic_DNA"/>
</dbReference>
<proteinExistence type="predicted"/>
<dbReference type="InterPro" id="IPR001962">
    <property type="entry name" value="Asn_synthase"/>
</dbReference>
<accession>A0ABS1LJK1</accession>
<dbReference type="RefSeq" id="WP_201846262.1">
    <property type="nucleotide sequence ID" value="NZ_JABBYC010000011.1"/>
</dbReference>
<dbReference type="Proteomes" id="UP000675409">
    <property type="component" value="Unassembled WGS sequence"/>
</dbReference>
<evidence type="ECO:0000259" key="1">
    <source>
        <dbReference type="Pfam" id="PF00733"/>
    </source>
</evidence>
<reference evidence="2 3" key="1">
    <citation type="journal article" date="2021" name="Arch. Microbiol.">
        <title>Myceligenerans indicum sp. nov., an actinobacterium isolated from mangrove sediment of Sundarbans, India.</title>
        <authorList>
            <person name="Asha K."/>
            <person name="Bhadury P."/>
        </authorList>
    </citation>
    <scope>NUCLEOTIDE SEQUENCE [LARGE SCALE GENOMIC DNA]</scope>
    <source>
        <strain evidence="2 3">I2</strain>
    </source>
</reference>
<gene>
    <name evidence="2" type="ORF">HGK34_08870</name>
</gene>
<organism evidence="2 3">
    <name type="scientific">Myceligenerans indicum</name>
    <dbReference type="NCBI Taxonomy" id="2593663"/>
    <lineage>
        <taxon>Bacteria</taxon>
        <taxon>Bacillati</taxon>
        <taxon>Actinomycetota</taxon>
        <taxon>Actinomycetes</taxon>
        <taxon>Micrococcales</taxon>
        <taxon>Promicromonosporaceae</taxon>
        <taxon>Myceligenerans</taxon>
    </lineage>
</organism>
<dbReference type="SUPFAM" id="SSF56235">
    <property type="entry name" value="N-terminal nucleophile aminohydrolases (Ntn hydrolases)"/>
    <property type="match status" value="1"/>
</dbReference>
<name>A0ABS1LJK1_9MICO</name>